<evidence type="ECO:0000313" key="10">
    <source>
        <dbReference type="Proteomes" id="UP000796880"/>
    </source>
</evidence>
<comment type="subcellular location">
    <subcellularLocation>
        <location evidence="1">Membrane</location>
        <topology evidence="1">Multi-pass membrane protein</topology>
    </subcellularLocation>
</comment>
<evidence type="ECO:0000313" key="9">
    <source>
        <dbReference type="EMBL" id="KAF3445238.1"/>
    </source>
</evidence>
<evidence type="ECO:0000259" key="8">
    <source>
        <dbReference type="Pfam" id="PF01490"/>
    </source>
</evidence>
<sequence length="388" mass="41739">MRCKIEEYDTSPGTASFSKTCFNGVNALTGVGMLSVPYAISSGGWLSLIFLFVMASIAFYTGLLIQRCMDLDPDIRSYPDIGERAFGNKGRLVLSILMSIELYLCAVGFLILEGDNLYNLFPDVGFEVGGLTIRGKQCFVVMSALIIFPSLWLDSLSFLSYISAGGVFASVIILGSVLWTGAFDDGIGFHQKEGYSIGVVSQLLLACMLSVIVIIQCFPPSTLPCKTNVTSPSFGYLMFGSGVESQITLNLPTGKVSSKVAIYTTLVTPIAKYALTITPIVDAAKTCFPSHVNKRLFGLFVSITLLISTVMVALVLPFFADIMSLIGAFLSVTSSIILPCLCYLKICATSQRFGRDLMIVGAVISFGVVVAVFGTYTSLVQLIGHLRV</sequence>
<reference evidence="9" key="1">
    <citation type="submission" date="2020-03" db="EMBL/GenBank/DDBJ databases">
        <title>A high-quality chromosome-level genome assembly of a woody plant with both climbing and erect habits, Rhamnella rubrinervis.</title>
        <authorList>
            <person name="Lu Z."/>
            <person name="Yang Y."/>
            <person name="Zhu X."/>
            <person name="Sun Y."/>
        </authorList>
    </citation>
    <scope>NUCLEOTIDE SEQUENCE</scope>
    <source>
        <strain evidence="9">BYM</strain>
        <tissue evidence="9">Leaf</tissue>
    </source>
</reference>
<dbReference type="GO" id="GO:0015179">
    <property type="term" value="F:L-amino acid transmembrane transporter activity"/>
    <property type="evidence" value="ECO:0007669"/>
    <property type="project" value="TreeGrafter"/>
</dbReference>
<feature type="domain" description="Amino acid transporter transmembrane" evidence="8">
    <location>
        <begin position="234"/>
        <end position="378"/>
    </location>
</feature>
<gene>
    <name evidence="9" type="ORF">FNV43_RR14932</name>
</gene>
<feature type="transmembrane region" description="Helical" evidence="7">
    <location>
        <begin position="131"/>
        <end position="151"/>
    </location>
</feature>
<feature type="transmembrane region" description="Helical" evidence="7">
    <location>
        <begin position="21"/>
        <end position="40"/>
    </location>
</feature>
<feature type="transmembrane region" description="Helical" evidence="7">
    <location>
        <begin position="322"/>
        <end position="344"/>
    </location>
</feature>
<protein>
    <recommendedName>
        <fullName evidence="8">Amino acid transporter transmembrane domain-containing protein</fullName>
    </recommendedName>
</protein>
<proteinExistence type="predicted"/>
<evidence type="ECO:0000256" key="7">
    <source>
        <dbReference type="SAM" id="Phobius"/>
    </source>
</evidence>
<evidence type="ECO:0000256" key="1">
    <source>
        <dbReference type="ARBA" id="ARBA00004141"/>
    </source>
</evidence>
<dbReference type="Proteomes" id="UP000796880">
    <property type="component" value="Unassembled WGS sequence"/>
</dbReference>
<dbReference type="GO" id="GO:0005774">
    <property type="term" value="C:vacuolar membrane"/>
    <property type="evidence" value="ECO:0007669"/>
    <property type="project" value="TreeGrafter"/>
</dbReference>
<comment type="caution">
    <text evidence="9">The sequence shown here is derived from an EMBL/GenBank/DDBJ whole genome shotgun (WGS) entry which is preliminary data.</text>
</comment>
<dbReference type="EMBL" id="VOIH02000006">
    <property type="protein sequence ID" value="KAF3445238.1"/>
    <property type="molecule type" value="Genomic_DNA"/>
</dbReference>
<feature type="transmembrane region" description="Helical" evidence="7">
    <location>
        <begin position="199"/>
        <end position="218"/>
    </location>
</feature>
<dbReference type="PANTHER" id="PTHR22950">
    <property type="entry name" value="AMINO ACID TRANSPORTER"/>
    <property type="match status" value="1"/>
</dbReference>
<keyword evidence="2" id="KW-0813">Transport</keyword>
<evidence type="ECO:0000256" key="6">
    <source>
        <dbReference type="ARBA" id="ARBA00023136"/>
    </source>
</evidence>
<accession>A0A8K0MGW9</accession>
<name>A0A8K0MGW9_9ROSA</name>
<feature type="transmembrane region" description="Helical" evidence="7">
    <location>
        <begin position="46"/>
        <end position="65"/>
    </location>
</feature>
<keyword evidence="10" id="KW-1185">Reference proteome</keyword>
<evidence type="ECO:0000256" key="4">
    <source>
        <dbReference type="ARBA" id="ARBA00022970"/>
    </source>
</evidence>
<keyword evidence="3 7" id="KW-0812">Transmembrane</keyword>
<evidence type="ECO:0000256" key="2">
    <source>
        <dbReference type="ARBA" id="ARBA00022448"/>
    </source>
</evidence>
<feature type="transmembrane region" description="Helical" evidence="7">
    <location>
        <begin position="92"/>
        <end position="111"/>
    </location>
</feature>
<dbReference type="OrthoDB" id="655540at2759"/>
<feature type="transmembrane region" description="Helical" evidence="7">
    <location>
        <begin position="158"/>
        <end position="179"/>
    </location>
</feature>
<dbReference type="AlphaFoldDB" id="A0A8K0MGW9"/>
<feature type="transmembrane region" description="Helical" evidence="7">
    <location>
        <begin position="296"/>
        <end position="316"/>
    </location>
</feature>
<keyword evidence="4" id="KW-0029">Amino-acid transport</keyword>
<keyword evidence="6 7" id="KW-0472">Membrane</keyword>
<dbReference type="InterPro" id="IPR013057">
    <property type="entry name" value="AA_transpt_TM"/>
</dbReference>
<organism evidence="9 10">
    <name type="scientific">Rhamnella rubrinervis</name>
    <dbReference type="NCBI Taxonomy" id="2594499"/>
    <lineage>
        <taxon>Eukaryota</taxon>
        <taxon>Viridiplantae</taxon>
        <taxon>Streptophyta</taxon>
        <taxon>Embryophyta</taxon>
        <taxon>Tracheophyta</taxon>
        <taxon>Spermatophyta</taxon>
        <taxon>Magnoliopsida</taxon>
        <taxon>eudicotyledons</taxon>
        <taxon>Gunneridae</taxon>
        <taxon>Pentapetalae</taxon>
        <taxon>rosids</taxon>
        <taxon>fabids</taxon>
        <taxon>Rosales</taxon>
        <taxon>Rhamnaceae</taxon>
        <taxon>rhamnoid group</taxon>
        <taxon>Rhamneae</taxon>
        <taxon>Rhamnella</taxon>
    </lineage>
</organism>
<feature type="domain" description="Amino acid transporter transmembrane" evidence="8">
    <location>
        <begin position="14"/>
        <end position="184"/>
    </location>
</feature>
<dbReference type="Pfam" id="PF01490">
    <property type="entry name" value="Aa_trans"/>
    <property type="match status" value="2"/>
</dbReference>
<keyword evidence="5 7" id="KW-1133">Transmembrane helix</keyword>
<dbReference type="PANTHER" id="PTHR22950:SF705">
    <property type="entry name" value="AMINO ACID TRANSPORTER AVT1I-LIKE"/>
    <property type="match status" value="1"/>
</dbReference>
<feature type="transmembrane region" description="Helical" evidence="7">
    <location>
        <begin position="356"/>
        <end position="379"/>
    </location>
</feature>
<evidence type="ECO:0000256" key="5">
    <source>
        <dbReference type="ARBA" id="ARBA00022989"/>
    </source>
</evidence>
<evidence type="ECO:0000256" key="3">
    <source>
        <dbReference type="ARBA" id="ARBA00022692"/>
    </source>
</evidence>